<dbReference type="AlphaFoldDB" id="A0A532V3Q7"/>
<protein>
    <recommendedName>
        <fullName evidence="2">SLH domain-containing protein</fullName>
    </recommendedName>
</protein>
<feature type="domain" description="SLH" evidence="2">
    <location>
        <begin position="271"/>
        <end position="334"/>
    </location>
</feature>
<reference evidence="3 4" key="1">
    <citation type="submission" date="2017-06" db="EMBL/GenBank/DDBJ databases">
        <title>Novel microbial phyla capable of carbon fixation and sulfur reduction in deep-sea sediments.</title>
        <authorList>
            <person name="Huang J."/>
            <person name="Baker B."/>
            <person name="Wang Y."/>
        </authorList>
    </citation>
    <scope>NUCLEOTIDE SEQUENCE [LARGE SCALE GENOMIC DNA]</scope>
    <source>
        <strain evidence="3">B3_LCP</strain>
    </source>
</reference>
<dbReference type="Gene3D" id="1.25.40.10">
    <property type="entry name" value="Tetratricopeptide repeat domain"/>
    <property type="match status" value="2"/>
</dbReference>
<name>A0A532V3Q7_UNCL8</name>
<comment type="caution">
    <text evidence="3">The sequence shown here is derived from an EMBL/GenBank/DDBJ whole genome shotgun (WGS) entry which is preliminary data.</text>
</comment>
<dbReference type="SMART" id="SM00028">
    <property type="entry name" value="TPR"/>
    <property type="match status" value="2"/>
</dbReference>
<dbReference type="SUPFAM" id="SSF48452">
    <property type="entry name" value="TPR-like"/>
    <property type="match status" value="1"/>
</dbReference>
<sequence length="400" mass="45579">MYRKIATINLLVLVMAGLIFTGCGPKQRAAEGLLDTPESHYNQGMRKFEQGNMDAAQAQFEDALYLDKKHAPAHAGLALVSITRAMDIHDPKSKERKELVKQGDEHLDQAKDLDNKDVIVWIAHIRYHSIKKKGDDWIKDCEKGLKKALKINPESDEAYYYMGIAYKEAYDFRQSEDMLRNALEIDGMYSEKAGLAMQLVHKIVEAQPGTKYGKIIALVDEINRADLAVLFIEELNVVERIKRRKSAKSTPDLSFQAAEDPLKFGVGEEGQEGTEILDIESHWAQSMIRDFVEVGLFDVMQDHKFYPDEAVTRIEFAGTVQRLIYMVTQDEAIFSKYIGEKESHIRDMRTDHPYYGAAMLSVERDIMDLDKITGYFHPNDHVGGADALLFIRDIKNALKW</sequence>
<dbReference type="InterPro" id="IPR001119">
    <property type="entry name" value="SLH_dom"/>
</dbReference>
<dbReference type="InterPro" id="IPR011990">
    <property type="entry name" value="TPR-like_helical_dom_sf"/>
</dbReference>
<dbReference type="PROSITE" id="PS51272">
    <property type="entry name" value="SLH"/>
    <property type="match status" value="1"/>
</dbReference>
<accession>A0A532V3Q7</accession>
<dbReference type="Proteomes" id="UP000319619">
    <property type="component" value="Unassembled WGS sequence"/>
</dbReference>
<dbReference type="Pfam" id="PF00395">
    <property type="entry name" value="SLH"/>
    <property type="match status" value="1"/>
</dbReference>
<dbReference type="InterPro" id="IPR019734">
    <property type="entry name" value="TPR_rpt"/>
</dbReference>
<dbReference type="PROSITE" id="PS50005">
    <property type="entry name" value="TPR"/>
    <property type="match status" value="2"/>
</dbReference>
<organism evidence="3 4">
    <name type="scientific">candidate division LCP-89 bacterium B3_LCP</name>
    <dbReference type="NCBI Taxonomy" id="2012998"/>
    <lineage>
        <taxon>Bacteria</taxon>
        <taxon>Pseudomonadati</taxon>
        <taxon>Bacteria division LCP-89</taxon>
    </lineage>
</organism>
<gene>
    <name evidence="3" type="ORF">CEE37_03410</name>
</gene>
<proteinExistence type="predicted"/>
<dbReference type="PROSITE" id="PS51257">
    <property type="entry name" value="PROKAR_LIPOPROTEIN"/>
    <property type="match status" value="1"/>
</dbReference>
<keyword evidence="1" id="KW-0802">TPR repeat</keyword>
<feature type="repeat" description="TPR" evidence="1">
    <location>
        <begin position="37"/>
        <end position="70"/>
    </location>
</feature>
<evidence type="ECO:0000256" key="1">
    <source>
        <dbReference type="PROSITE-ProRule" id="PRU00339"/>
    </source>
</evidence>
<dbReference type="EMBL" id="NJBN01000002">
    <property type="protein sequence ID" value="TKJ41627.1"/>
    <property type="molecule type" value="Genomic_DNA"/>
</dbReference>
<evidence type="ECO:0000313" key="4">
    <source>
        <dbReference type="Proteomes" id="UP000319619"/>
    </source>
</evidence>
<evidence type="ECO:0000313" key="3">
    <source>
        <dbReference type="EMBL" id="TKJ41627.1"/>
    </source>
</evidence>
<feature type="repeat" description="TPR" evidence="1">
    <location>
        <begin position="156"/>
        <end position="189"/>
    </location>
</feature>
<evidence type="ECO:0000259" key="2">
    <source>
        <dbReference type="PROSITE" id="PS51272"/>
    </source>
</evidence>